<dbReference type="InterPro" id="IPR008969">
    <property type="entry name" value="CarboxyPept-like_regulatory"/>
</dbReference>
<dbReference type="NCBIfam" id="TIGR04057">
    <property type="entry name" value="SusC_RagA_signa"/>
    <property type="match status" value="1"/>
</dbReference>
<keyword evidence="4 7" id="KW-0812">Transmembrane</keyword>
<dbReference type="Proteomes" id="UP000242818">
    <property type="component" value="Unassembled WGS sequence"/>
</dbReference>
<evidence type="ECO:0000256" key="7">
    <source>
        <dbReference type="PROSITE-ProRule" id="PRU01360"/>
    </source>
</evidence>
<dbReference type="AlphaFoldDB" id="A0A1C4ELS3"/>
<dbReference type="Pfam" id="PF07715">
    <property type="entry name" value="Plug"/>
    <property type="match status" value="1"/>
</dbReference>
<dbReference type="NCBIfam" id="TIGR04056">
    <property type="entry name" value="OMP_RagA_SusC"/>
    <property type="match status" value="1"/>
</dbReference>
<evidence type="ECO:0000259" key="8">
    <source>
        <dbReference type="Pfam" id="PF07715"/>
    </source>
</evidence>
<evidence type="ECO:0000313" key="10">
    <source>
        <dbReference type="Proteomes" id="UP000242818"/>
    </source>
</evidence>
<evidence type="ECO:0000256" key="5">
    <source>
        <dbReference type="ARBA" id="ARBA00023136"/>
    </source>
</evidence>
<gene>
    <name evidence="9" type="ORF">GA0116948_10920</name>
</gene>
<evidence type="ECO:0000256" key="2">
    <source>
        <dbReference type="ARBA" id="ARBA00022448"/>
    </source>
</evidence>
<dbReference type="InterPro" id="IPR012910">
    <property type="entry name" value="Plug_dom"/>
</dbReference>
<evidence type="ECO:0000256" key="6">
    <source>
        <dbReference type="ARBA" id="ARBA00023237"/>
    </source>
</evidence>
<accession>A0A1C4ELS3</accession>
<organism evidence="9 10">
    <name type="scientific">Chitinophaga costaii</name>
    <dbReference type="NCBI Taxonomy" id="1335309"/>
    <lineage>
        <taxon>Bacteria</taxon>
        <taxon>Pseudomonadati</taxon>
        <taxon>Bacteroidota</taxon>
        <taxon>Chitinophagia</taxon>
        <taxon>Chitinophagales</taxon>
        <taxon>Chitinophagaceae</taxon>
        <taxon>Chitinophaga</taxon>
    </lineage>
</organism>
<dbReference type="RefSeq" id="WP_089712892.1">
    <property type="nucleotide sequence ID" value="NZ_FMAR01000009.1"/>
</dbReference>
<dbReference type="Gene3D" id="2.170.130.10">
    <property type="entry name" value="TonB-dependent receptor, plug domain"/>
    <property type="match status" value="1"/>
</dbReference>
<comment type="similarity">
    <text evidence="7">Belongs to the TonB-dependent receptor family.</text>
</comment>
<evidence type="ECO:0000256" key="1">
    <source>
        <dbReference type="ARBA" id="ARBA00004571"/>
    </source>
</evidence>
<dbReference type="InterPro" id="IPR037066">
    <property type="entry name" value="Plug_dom_sf"/>
</dbReference>
<dbReference type="Gene3D" id="2.60.40.1120">
    <property type="entry name" value="Carboxypeptidase-like, regulatory domain"/>
    <property type="match status" value="1"/>
</dbReference>
<keyword evidence="6 7" id="KW-0998">Cell outer membrane</keyword>
<dbReference type="GO" id="GO:0009279">
    <property type="term" value="C:cell outer membrane"/>
    <property type="evidence" value="ECO:0007669"/>
    <property type="project" value="UniProtKB-SubCell"/>
</dbReference>
<protein>
    <submittedName>
        <fullName evidence="9">TonB-linked outer membrane protein, SusC/RagA family</fullName>
    </submittedName>
</protein>
<keyword evidence="5 7" id="KW-0472">Membrane</keyword>
<dbReference type="InterPro" id="IPR023997">
    <property type="entry name" value="TonB-dep_OMP_SusC/RagA_CS"/>
</dbReference>
<keyword evidence="2 7" id="KW-0813">Transport</keyword>
<proteinExistence type="inferred from homology"/>
<dbReference type="PROSITE" id="PS52016">
    <property type="entry name" value="TONB_DEPENDENT_REC_3"/>
    <property type="match status" value="1"/>
</dbReference>
<dbReference type="InterPro" id="IPR023996">
    <property type="entry name" value="TonB-dep_OMP_SusC/RagA"/>
</dbReference>
<keyword evidence="3 7" id="KW-1134">Transmembrane beta strand</keyword>
<feature type="domain" description="TonB-dependent receptor plug" evidence="8">
    <location>
        <begin position="226"/>
        <end position="348"/>
    </location>
</feature>
<keyword evidence="10" id="KW-1185">Reference proteome</keyword>
<dbReference type="SUPFAM" id="SSF49464">
    <property type="entry name" value="Carboxypeptidase regulatory domain-like"/>
    <property type="match status" value="1"/>
</dbReference>
<dbReference type="Pfam" id="PF13715">
    <property type="entry name" value="CarbopepD_reg_2"/>
    <property type="match status" value="1"/>
</dbReference>
<dbReference type="InterPro" id="IPR039426">
    <property type="entry name" value="TonB-dep_rcpt-like"/>
</dbReference>
<dbReference type="EMBL" id="FMAR01000009">
    <property type="protein sequence ID" value="SCC44523.1"/>
    <property type="molecule type" value="Genomic_DNA"/>
</dbReference>
<dbReference type="SUPFAM" id="SSF56935">
    <property type="entry name" value="Porins"/>
    <property type="match status" value="1"/>
</dbReference>
<dbReference type="OrthoDB" id="1094723at2"/>
<evidence type="ECO:0000256" key="3">
    <source>
        <dbReference type="ARBA" id="ARBA00022452"/>
    </source>
</evidence>
<dbReference type="InterPro" id="IPR036942">
    <property type="entry name" value="Beta-barrel_TonB_sf"/>
</dbReference>
<reference evidence="9 10" key="1">
    <citation type="submission" date="2016-08" db="EMBL/GenBank/DDBJ databases">
        <authorList>
            <person name="Seilhamer J.J."/>
        </authorList>
    </citation>
    <scope>NUCLEOTIDE SEQUENCE [LARGE SCALE GENOMIC DNA]</scope>
    <source>
        <strain evidence="9 10">A37T2</strain>
    </source>
</reference>
<name>A0A1C4ELS3_9BACT</name>
<evidence type="ECO:0000256" key="4">
    <source>
        <dbReference type="ARBA" id="ARBA00022692"/>
    </source>
</evidence>
<comment type="subcellular location">
    <subcellularLocation>
        <location evidence="1 7">Cell outer membrane</location>
        <topology evidence="1 7">Multi-pass membrane protein</topology>
    </subcellularLocation>
</comment>
<dbReference type="STRING" id="1335309.GA0116948_10920"/>
<dbReference type="Gene3D" id="2.40.170.20">
    <property type="entry name" value="TonB-dependent receptor, beta-barrel domain"/>
    <property type="match status" value="1"/>
</dbReference>
<evidence type="ECO:0000313" key="9">
    <source>
        <dbReference type="EMBL" id="SCC44523.1"/>
    </source>
</evidence>
<sequence length="1113" mass="123203">MQPNVCGSFPPNWLRVPFKRLRANQLKRTLSLITLLLCFSAAALGQRITLTEKNESTVSILNKIQQQSGYDIFYKKNIVQDIKINVNLINVTLETALKTVLGYQNLEFSIEDKVITISLPPKSKNTGTSTPAEKIKGTVVDEEGKPMPGATIQIVGKNVLGFRGSDDGTFDFSPSPGDTVIRVSFVGYKTQLIRIVPGKTNYKITLPTNDARLKDVVVTGIFDKPKESFTGAVTVITKEQIKMYGNRNLLKTIGNIDPSFDIQERNNLGSDPNSLPDIEIRGSTTLANINDLQSNVRNTLNLPLFILDGFEVSLQRVYDMNQNDVESVVILKDASSTAMYGSRGANGVVVITSIKPVSGKLRISYATGLNLEIPDLSSIHRLNATEKLALEKSVGLYSSTDLSSQATLSDLYNANLKSIKEGVNTNWARVPLRTGIGQYHKLDLSGGDAQFRYIMNVSYDQVTGAMKGSKRDNINGSMSIAYLLPKVRFTNNLGIGINNSANSTWGDYSNYVLMNPYWNPYNTDGSSVMQFNTFSGTQANPAYNGSLTDFNKAQYTMIRNTTAVDWDITPTLKWSNSAGYTRQIGSADVFKSPSNIDFLQFTQKGSYAKTNSMQQGYQFRTNLSYGQVFGRHSVYVGANAQVVENKNNANSFIVVGFANDQQTDISNGASYSGNQPSTTEATVRSLGFSGTANYNFDGRYFADASYNMEGGSSFGPNTRYGKFYSAGFGWTVSNEKIFKDNVTFINLLRLRYNYGVTGGLNFAPYQSLTTYTYDRTQLYRSMVGTTLTGIGNPDLSWQNTYQQNFGADVSIFNGRVSLDFNYYKKRTPNTITQATLPLSHGFNSYTENLGQVNNSGYDFSASVYILRNNEKKFSWSIQVAAYSNKNVLVKLSDALKEANKTPAGTNSDRSFYYEYVEGQSIDEIYVLKSPGVDAATGKVLYQNIDGTVSNNISGFQKIAVGSSQPKINGRLSTSVRYGSFVANLGFAARFGGKKLNQTLMGQVENAYVRTNVDRRVLSNRWQKPGDIAPYKSLLNNTSTLANDRFVFTENTILFNSVNIMYELPARWLSRINIQHLGISASMSDLSYWSNIDQERGTSYPYTLKPTFALSCTF</sequence>